<dbReference type="RefSeq" id="WP_188588601.1">
    <property type="nucleotide sequence ID" value="NZ_BMGC01000047.1"/>
</dbReference>
<dbReference type="Proteomes" id="UP000621454">
    <property type="component" value="Unassembled WGS sequence"/>
</dbReference>
<dbReference type="Gene3D" id="1.20.1250.20">
    <property type="entry name" value="MFS general substrate transporter like domains"/>
    <property type="match status" value="2"/>
</dbReference>
<dbReference type="GO" id="GO:0022857">
    <property type="term" value="F:transmembrane transporter activity"/>
    <property type="evidence" value="ECO:0007669"/>
    <property type="project" value="InterPro"/>
</dbReference>
<feature type="transmembrane region" description="Helical" evidence="8">
    <location>
        <begin position="44"/>
        <end position="63"/>
    </location>
</feature>
<evidence type="ECO:0000313" key="10">
    <source>
        <dbReference type="EMBL" id="GGB46095.1"/>
    </source>
</evidence>
<comment type="caution">
    <text evidence="10">The sequence shown here is derived from an EMBL/GenBank/DDBJ whole genome shotgun (WGS) entry which is preliminary data.</text>
</comment>
<comment type="subcellular location">
    <subcellularLocation>
        <location evidence="1">Cell membrane</location>
        <topology evidence="1">Multi-pass membrane protein</topology>
    </subcellularLocation>
</comment>
<feature type="transmembrane region" description="Helical" evidence="8">
    <location>
        <begin position="395"/>
        <end position="419"/>
    </location>
</feature>
<gene>
    <name evidence="10" type="ORF">GCM10011489_36850</name>
</gene>
<feature type="transmembrane region" description="Helical" evidence="8">
    <location>
        <begin position="531"/>
        <end position="550"/>
    </location>
</feature>
<organism evidence="10 11">
    <name type="scientific">Gordonia jinhuaensis</name>
    <dbReference type="NCBI Taxonomy" id="1517702"/>
    <lineage>
        <taxon>Bacteria</taxon>
        <taxon>Bacillati</taxon>
        <taxon>Actinomycetota</taxon>
        <taxon>Actinomycetes</taxon>
        <taxon>Mycobacteriales</taxon>
        <taxon>Gordoniaceae</taxon>
        <taxon>Gordonia</taxon>
    </lineage>
</organism>
<dbReference type="EMBL" id="BMGC01000047">
    <property type="protein sequence ID" value="GGB46095.1"/>
    <property type="molecule type" value="Genomic_DNA"/>
</dbReference>
<keyword evidence="11" id="KW-1185">Reference proteome</keyword>
<evidence type="ECO:0000313" key="11">
    <source>
        <dbReference type="Proteomes" id="UP000621454"/>
    </source>
</evidence>
<dbReference type="InterPro" id="IPR020846">
    <property type="entry name" value="MFS_dom"/>
</dbReference>
<dbReference type="InterPro" id="IPR050171">
    <property type="entry name" value="MFS_Transporters"/>
</dbReference>
<feature type="transmembrane region" description="Helical" evidence="8">
    <location>
        <begin position="111"/>
        <end position="130"/>
    </location>
</feature>
<keyword evidence="5 8" id="KW-1133">Transmembrane helix</keyword>
<dbReference type="GO" id="GO:0005886">
    <property type="term" value="C:plasma membrane"/>
    <property type="evidence" value="ECO:0007669"/>
    <property type="project" value="UniProtKB-SubCell"/>
</dbReference>
<dbReference type="SUPFAM" id="SSF103473">
    <property type="entry name" value="MFS general substrate transporter"/>
    <property type="match status" value="1"/>
</dbReference>
<dbReference type="PANTHER" id="PTHR23517">
    <property type="entry name" value="RESISTANCE PROTEIN MDTM, PUTATIVE-RELATED-RELATED"/>
    <property type="match status" value="1"/>
</dbReference>
<feature type="transmembrane region" description="Helical" evidence="8">
    <location>
        <begin position="360"/>
        <end position="383"/>
    </location>
</feature>
<evidence type="ECO:0000256" key="2">
    <source>
        <dbReference type="ARBA" id="ARBA00022448"/>
    </source>
</evidence>
<reference evidence="10" key="2">
    <citation type="submission" date="2020-09" db="EMBL/GenBank/DDBJ databases">
        <authorList>
            <person name="Sun Q."/>
            <person name="Zhou Y."/>
        </authorList>
    </citation>
    <scope>NUCLEOTIDE SEQUENCE</scope>
    <source>
        <strain evidence="10">CGMCC 1.12827</strain>
    </source>
</reference>
<protein>
    <recommendedName>
        <fullName evidence="9">Major facilitator superfamily (MFS) profile domain-containing protein</fullName>
    </recommendedName>
</protein>
<feature type="transmembrane region" description="Helical" evidence="8">
    <location>
        <begin position="336"/>
        <end position="354"/>
    </location>
</feature>
<feature type="transmembrane region" description="Helical" evidence="8">
    <location>
        <begin position="170"/>
        <end position="189"/>
    </location>
</feature>
<dbReference type="InterPro" id="IPR036259">
    <property type="entry name" value="MFS_trans_sf"/>
</dbReference>
<dbReference type="AlphaFoldDB" id="A0A916THS4"/>
<dbReference type="Pfam" id="PF07690">
    <property type="entry name" value="MFS_1"/>
    <property type="match status" value="1"/>
</dbReference>
<feature type="transmembrane region" description="Helical" evidence="8">
    <location>
        <begin position="305"/>
        <end position="324"/>
    </location>
</feature>
<feature type="region of interest" description="Disordered" evidence="7">
    <location>
        <begin position="1"/>
        <end position="22"/>
    </location>
</feature>
<dbReference type="InterPro" id="IPR011701">
    <property type="entry name" value="MFS"/>
</dbReference>
<evidence type="ECO:0000256" key="3">
    <source>
        <dbReference type="ARBA" id="ARBA00022475"/>
    </source>
</evidence>
<keyword evidence="2" id="KW-0813">Transport</keyword>
<feature type="transmembrane region" description="Helical" evidence="8">
    <location>
        <begin position="201"/>
        <end position="221"/>
    </location>
</feature>
<dbReference type="PROSITE" id="PS50850">
    <property type="entry name" value="MFS"/>
    <property type="match status" value="1"/>
</dbReference>
<dbReference type="CDD" id="cd06174">
    <property type="entry name" value="MFS"/>
    <property type="match status" value="1"/>
</dbReference>
<accession>A0A916THS4</accession>
<evidence type="ECO:0000256" key="4">
    <source>
        <dbReference type="ARBA" id="ARBA00022692"/>
    </source>
</evidence>
<evidence type="ECO:0000256" key="8">
    <source>
        <dbReference type="SAM" id="Phobius"/>
    </source>
</evidence>
<evidence type="ECO:0000256" key="1">
    <source>
        <dbReference type="ARBA" id="ARBA00004651"/>
    </source>
</evidence>
<keyword evidence="6 8" id="KW-0472">Membrane</keyword>
<name>A0A916THS4_9ACTN</name>
<feature type="domain" description="Major facilitator superfamily (MFS) profile" evidence="9">
    <location>
        <begin position="46"/>
        <end position="450"/>
    </location>
</feature>
<evidence type="ECO:0000256" key="6">
    <source>
        <dbReference type="ARBA" id="ARBA00023136"/>
    </source>
</evidence>
<proteinExistence type="predicted"/>
<evidence type="ECO:0000259" key="9">
    <source>
        <dbReference type="PROSITE" id="PS50850"/>
    </source>
</evidence>
<evidence type="ECO:0000256" key="5">
    <source>
        <dbReference type="ARBA" id="ARBA00022989"/>
    </source>
</evidence>
<feature type="transmembrane region" description="Helical" evidence="8">
    <location>
        <begin position="267"/>
        <end position="293"/>
    </location>
</feature>
<sequence length="581" mass="62993">MTQFADPTAEQPPAPHSDNSHRSGAIASLWDRQLEHYPSTPRRYTYLAVTVLATIVLYYELYVQGAVSTKIMADFGMSFTTLVMILVIGNLLGAFASLGAGLADRWGRANLVVWGLLVTALLVLFALPLAPNTAWYGFFVALLSIVEGAILVATPALIRDFSPQVGRASAMAFWTMGPVLGSLLVTVISSNTLDSHPDWRFQFHVCGIIGLIVAVIAIATLRELSPGLRDQLMVSLRERTLVEARARGLDIEAANKGQWKQMMRPDIVGPAIGVSLFLLLYYIFVAFLVVYFATTFGYSEAKANALGNWYWLANVIALIVGGVLSDKLRVRKPFMLVGGVVSIIGTIVFGMLTTHPDTSYYTFAGVIVVISGGAGVAYCAWMASFTETVEHHNPAATATGLAVWGWIIRLVVAGSYLALPFVVPATSTLVDHGNKVAAIVEQYPEQIATAQAVDPATLTALADNPQDAQAGNAAVTQLMKAGLASDPQQAVGRLQQLSTQPIPAADQKYLAAHAADVQQAQKDNPHQWQRWWWVCVICQIIFIPLAMLTVGRWLPGRARKDAEEHEAMIEREIAALHAEKA</sequence>
<feature type="transmembrane region" description="Helical" evidence="8">
    <location>
        <begin position="75"/>
        <end position="99"/>
    </location>
</feature>
<feature type="transmembrane region" description="Helical" evidence="8">
    <location>
        <begin position="136"/>
        <end position="158"/>
    </location>
</feature>
<keyword evidence="3" id="KW-1003">Cell membrane</keyword>
<evidence type="ECO:0000256" key="7">
    <source>
        <dbReference type="SAM" id="MobiDB-lite"/>
    </source>
</evidence>
<keyword evidence="4 8" id="KW-0812">Transmembrane</keyword>
<reference evidence="10" key="1">
    <citation type="journal article" date="2014" name="Int. J. Syst. Evol. Microbiol.">
        <title>Complete genome sequence of Corynebacterium casei LMG S-19264T (=DSM 44701T), isolated from a smear-ripened cheese.</title>
        <authorList>
            <consortium name="US DOE Joint Genome Institute (JGI-PGF)"/>
            <person name="Walter F."/>
            <person name="Albersmeier A."/>
            <person name="Kalinowski J."/>
            <person name="Ruckert C."/>
        </authorList>
    </citation>
    <scope>NUCLEOTIDE SEQUENCE</scope>
    <source>
        <strain evidence="10">CGMCC 1.12827</strain>
    </source>
</reference>